<dbReference type="InterPro" id="IPR041373">
    <property type="entry name" value="RT_RNaseH"/>
</dbReference>
<evidence type="ECO:0000256" key="2">
    <source>
        <dbReference type="ARBA" id="ARBA00022695"/>
    </source>
</evidence>
<sequence>MLAPSGGGLILYQTYGNLYAMTGLEVVDIKLTFKEMPPKRASTSAAPAMTQAAIRQLVANSKQKAHNMVSIRWLERTESVFSPVASSTETQIKFATGTLTEEAISWWNYFAQPIGIEEAYKITWAEFKKLLIKKIGNLIFHLWCPDSEKMMEVFHSGGLPRSPCTVKLIFQTSSLKLQKQRTTIESNQQQEQYHTPFAPYRLALSEMQELSTQLQELADREKQEVNLVIKTETTFQLLKQKLCETLILALPEGNNDFVVYCDASLQGLGAVLMQREKVIAYASRQLKPNEENYTTHDLELGAVMFALKIWRHYLYSTKCTVFTDHKSLQHILEQKE</sequence>
<keyword evidence="10" id="KW-1185">Reference proteome</keyword>
<dbReference type="CDD" id="cd09274">
    <property type="entry name" value="RNase_HI_RT_Ty3"/>
    <property type="match status" value="1"/>
</dbReference>
<gene>
    <name evidence="9" type="ORF">Tco_0703281</name>
</gene>
<feature type="coiled-coil region" evidence="7">
    <location>
        <begin position="200"/>
        <end position="227"/>
    </location>
</feature>
<proteinExistence type="predicted"/>
<evidence type="ECO:0000256" key="6">
    <source>
        <dbReference type="ARBA" id="ARBA00022918"/>
    </source>
</evidence>
<keyword evidence="6 9" id="KW-0695">RNA-directed DNA polymerase</keyword>
<evidence type="ECO:0000313" key="9">
    <source>
        <dbReference type="EMBL" id="GJS70440.1"/>
    </source>
</evidence>
<dbReference type="SUPFAM" id="SSF56672">
    <property type="entry name" value="DNA/RNA polymerases"/>
    <property type="match status" value="1"/>
</dbReference>
<dbReference type="Pfam" id="PF17917">
    <property type="entry name" value="RT_RNaseH"/>
    <property type="match status" value="1"/>
</dbReference>
<evidence type="ECO:0000256" key="3">
    <source>
        <dbReference type="ARBA" id="ARBA00022722"/>
    </source>
</evidence>
<name>A0ABQ4XYD6_9ASTR</name>
<keyword evidence="7" id="KW-0175">Coiled coil</keyword>
<evidence type="ECO:0000256" key="7">
    <source>
        <dbReference type="SAM" id="Coils"/>
    </source>
</evidence>
<protein>
    <submittedName>
        <fullName evidence="9">Reverse transcriptase domain-containing protein</fullName>
    </submittedName>
</protein>
<evidence type="ECO:0000256" key="1">
    <source>
        <dbReference type="ARBA" id="ARBA00022679"/>
    </source>
</evidence>
<keyword evidence="5" id="KW-0378">Hydrolase</keyword>
<keyword evidence="1" id="KW-0808">Transferase</keyword>
<comment type="caution">
    <text evidence="9">The sequence shown here is derived from an EMBL/GenBank/DDBJ whole genome shotgun (WGS) entry which is preliminary data.</text>
</comment>
<dbReference type="Gene3D" id="3.10.20.370">
    <property type="match status" value="1"/>
</dbReference>
<keyword evidence="3" id="KW-0540">Nuclease</keyword>
<dbReference type="GO" id="GO:0003964">
    <property type="term" value="F:RNA-directed DNA polymerase activity"/>
    <property type="evidence" value="ECO:0007669"/>
    <property type="project" value="UniProtKB-KW"/>
</dbReference>
<reference evidence="9" key="1">
    <citation type="journal article" date="2022" name="Int. J. Mol. Sci.">
        <title>Draft Genome of Tanacetum Coccineum: Genomic Comparison of Closely Related Tanacetum-Family Plants.</title>
        <authorList>
            <person name="Yamashiro T."/>
            <person name="Shiraishi A."/>
            <person name="Nakayama K."/>
            <person name="Satake H."/>
        </authorList>
    </citation>
    <scope>NUCLEOTIDE SEQUENCE</scope>
</reference>
<accession>A0ABQ4XYD6</accession>
<reference evidence="9" key="2">
    <citation type="submission" date="2022-01" db="EMBL/GenBank/DDBJ databases">
        <authorList>
            <person name="Yamashiro T."/>
            <person name="Shiraishi A."/>
            <person name="Satake H."/>
            <person name="Nakayama K."/>
        </authorList>
    </citation>
    <scope>NUCLEOTIDE SEQUENCE</scope>
</reference>
<evidence type="ECO:0000256" key="5">
    <source>
        <dbReference type="ARBA" id="ARBA00022801"/>
    </source>
</evidence>
<feature type="domain" description="Reverse transcriptase RNase H-like" evidence="8">
    <location>
        <begin position="255"/>
        <end position="336"/>
    </location>
</feature>
<dbReference type="Proteomes" id="UP001151760">
    <property type="component" value="Unassembled WGS sequence"/>
</dbReference>
<dbReference type="InterPro" id="IPR043502">
    <property type="entry name" value="DNA/RNA_pol_sf"/>
</dbReference>
<evidence type="ECO:0000256" key="4">
    <source>
        <dbReference type="ARBA" id="ARBA00022759"/>
    </source>
</evidence>
<keyword evidence="2" id="KW-0548">Nucleotidyltransferase</keyword>
<dbReference type="EMBL" id="BQNB010009935">
    <property type="protein sequence ID" value="GJS70440.1"/>
    <property type="molecule type" value="Genomic_DNA"/>
</dbReference>
<keyword evidence="4" id="KW-0255">Endonuclease</keyword>
<organism evidence="9 10">
    <name type="scientific">Tanacetum coccineum</name>
    <dbReference type="NCBI Taxonomy" id="301880"/>
    <lineage>
        <taxon>Eukaryota</taxon>
        <taxon>Viridiplantae</taxon>
        <taxon>Streptophyta</taxon>
        <taxon>Embryophyta</taxon>
        <taxon>Tracheophyta</taxon>
        <taxon>Spermatophyta</taxon>
        <taxon>Magnoliopsida</taxon>
        <taxon>eudicotyledons</taxon>
        <taxon>Gunneridae</taxon>
        <taxon>Pentapetalae</taxon>
        <taxon>asterids</taxon>
        <taxon>campanulids</taxon>
        <taxon>Asterales</taxon>
        <taxon>Asteraceae</taxon>
        <taxon>Asteroideae</taxon>
        <taxon>Anthemideae</taxon>
        <taxon>Anthemidinae</taxon>
        <taxon>Tanacetum</taxon>
    </lineage>
</organism>
<evidence type="ECO:0000259" key="8">
    <source>
        <dbReference type="Pfam" id="PF17917"/>
    </source>
</evidence>
<dbReference type="PANTHER" id="PTHR34072">
    <property type="entry name" value="ENZYMATIC POLYPROTEIN-RELATED"/>
    <property type="match status" value="1"/>
</dbReference>
<dbReference type="PANTHER" id="PTHR34072:SF52">
    <property type="entry name" value="RIBONUCLEASE H"/>
    <property type="match status" value="1"/>
</dbReference>
<evidence type="ECO:0000313" key="10">
    <source>
        <dbReference type="Proteomes" id="UP001151760"/>
    </source>
</evidence>